<proteinExistence type="predicted"/>
<feature type="domain" description="Carrier" evidence="1">
    <location>
        <begin position="17"/>
        <end position="95"/>
    </location>
</feature>
<dbReference type="PROSITE" id="PS50075">
    <property type="entry name" value="CARRIER"/>
    <property type="match status" value="1"/>
</dbReference>
<dbReference type="SUPFAM" id="SSF47336">
    <property type="entry name" value="ACP-like"/>
    <property type="match status" value="1"/>
</dbReference>
<dbReference type="EMBL" id="FRCS01000004">
    <property type="protein sequence ID" value="SHN27688.1"/>
    <property type="molecule type" value="Genomic_DNA"/>
</dbReference>
<name>A0A1M7QAN5_9ACTN</name>
<dbReference type="Proteomes" id="UP000184440">
    <property type="component" value="Unassembled WGS sequence"/>
</dbReference>
<evidence type="ECO:0000313" key="3">
    <source>
        <dbReference type="Proteomes" id="UP000184440"/>
    </source>
</evidence>
<keyword evidence="3" id="KW-1185">Reference proteome</keyword>
<dbReference type="Pfam" id="PF00550">
    <property type="entry name" value="PP-binding"/>
    <property type="match status" value="1"/>
</dbReference>
<dbReference type="AlphaFoldDB" id="A0A1M7QAN5"/>
<protein>
    <submittedName>
        <fullName evidence="2">Acyl carrier protein</fullName>
    </submittedName>
</protein>
<organism evidence="2 3">
    <name type="scientific">Cryptosporangium aurantiacum</name>
    <dbReference type="NCBI Taxonomy" id="134849"/>
    <lineage>
        <taxon>Bacteria</taxon>
        <taxon>Bacillati</taxon>
        <taxon>Actinomycetota</taxon>
        <taxon>Actinomycetes</taxon>
        <taxon>Cryptosporangiales</taxon>
        <taxon>Cryptosporangiaceae</taxon>
        <taxon>Cryptosporangium</taxon>
    </lineage>
</organism>
<gene>
    <name evidence="2" type="ORF">SAMN05443668_104395</name>
</gene>
<evidence type="ECO:0000259" key="1">
    <source>
        <dbReference type="PROSITE" id="PS50075"/>
    </source>
</evidence>
<dbReference type="Gene3D" id="1.10.1200.10">
    <property type="entry name" value="ACP-like"/>
    <property type="match status" value="1"/>
</dbReference>
<evidence type="ECO:0000313" key="2">
    <source>
        <dbReference type="EMBL" id="SHN27688.1"/>
    </source>
</evidence>
<dbReference type="InterPro" id="IPR009081">
    <property type="entry name" value="PP-bd_ACP"/>
</dbReference>
<sequence length="102" mass="11201">MTDADLDAALVHAAYRHELTSRVKSMLVERLELPIPPAWITDDQPLFGRGLELDSLDALELTMGIDAEFGIAVYEEDRALLGSVAAFVDRVLVTRAETEDAS</sequence>
<accession>A0A1M7QAN5</accession>
<dbReference type="OrthoDB" id="9803943at2"/>
<reference evidence="2 3" key="1">
    <citation type="submission" date="2016-11" db="EMBL/GenBank/DDBJ databases">
        <authorList>
            <person name="Jaros S."/>
            <person name="Januszkiewicz K."/>
            <person name="Wedrychowicz H."/>
        </authorList>
    </citation>
    <scope>NUCLEOTIDE SEQUENCE [LARGE SCALE GENOMIC DNA]</scope>
    <source>
        <strain evidence="2 3">DSM 46144</strain>
    </source>
</reference>
<dbReference type="STRING" id="134849.SAMN05443668_104395"/>
<dbReference type="InterPro" id="IPR036736">
    <property type="entry name" value="ACP-like_sf"/>
</dbReference>
<dbReference type="RefSeq" id="WP_073258002.1">
    <property type="nucleotide sequence ID" value="NZ_FRCS01000004.1"/>
</dbReference>